<dbReference type="PANTHER" id="PTHR46146">
    <property type="entry name" value="SERINE/THREONINE-PROTEIN KINASE-LIKE PROTEIN CCR4"/>
    <property type="match status" value="1"/>
</dbReference>
<dbReference type="AlphaFoldDB" id="A0A834TEF5"/>
<name>A0A834TEF5_9FABA</name>
<evidence type="ECO:0000313" key="4">
    <source>
        <dbReference type="Proteomes" id="UP000634136"/>
    </source>
</evidence>
<feature type="region of interest" description="Disordered" evidence="1">
    <location>
        <begin position="241"/>
        <end position="276"/>
    </location>
</feature>
<dbReference type="Gene3D" id="3.30.200.20">
    <property type="entry name" value="Phosphorylase Kinase, domain 1"/>
    <property type="match status" value="1"/>
</dbReference>
<dbReference type="GO" id="GO:0005524">
    <property type="term" value="F:ATP binding"/>
    <property type="evidence" value="ECO:0007669"/>
    <property type="project" value="InterPro"/>
</dbReference>
<protein>
    <submittedName>
        <fullName evidence="3">Receptor-like protein kinase ANXUR1</fullName>
    </submittedName>
</protein>
<evidence type="ECO:0000256" key="1">
    <source>
        <dbReference type="SAM" id="MobiDB-lite"/>
    </source>
</evidence>
<evidence type="ECO:0000259" key="2">
    <source>
        <dbReference type="PROSITE" id="PS50011"/>
    </source>
</evidence>
<organism evidence="3 4">
    <name type="scientific">Senna tora</name>
    <dbReference type="NCBI Taxonomy" id="362788"/>
    <lineage>
        <taxon>Eukaryota</taxon>
        <taxon>Viridiplantae</taxon>
        <taxon>Streptophyta</taxon>
        <taxon>Embryophyta</taxon>
        <taxon>Tracheophyta</taxon>
        <taxon>Spermatophyta</taxon>
        <taxon>Magnoliopsida</taxon>
        <taxon>eudicotyledons</taxon>
        <taxon>Gunneridae</taxon>
        <taxon>Pentapetalae</taxon>
        <taxon>rosids</taxon>
        <taxon>fabids</taxon>
        <taxon>Fabales</taxon>
        <taxon>Fabaceae</taxon>
        <taxon>Caesalpinioideae</taxon>
        <taxon>Cassia clade</taxon>
        <taxon>Senna</taxon>
    </lineage>
</organism>
<dbReference type="SUPFAM" id="SSF56112">
    <property type="entry name" value="Protein kinase-like (PK-like)"/>
    <property type="match status" value="1"/>
</dbReference>
<evidence type="ECO:0000313" key="3">
    <source>
        <dbReference type="EMBL" id="KAF7820493.1"/>
    </source>
</evidence>
<keyword evidence="3" id="KW-0808">Transferase</keyword>
<dbReference type="Gene3D" id="1.10.510.10">
    <property type="entry name" value="Transferase(Phosphotransferase) domain 1"/>
    <property type="match status" value="1"/>
</dbReference>
<dbReference type="InterPro" id="IPR000719">
    <property type="entry name" value="Prot_kinase_dom"/>
</dbReference>
<dbReference type="PANTHER" id="PTHR46146:SF3">
    <property type="entry name" value="SERINE_THREONINE-PROTEIN KINASE-LIKE PROTEIN CCR3-RELATED"/>
    <property type="match status" value="1"/>
</dbReference>
<dbReference type="Proteomes" id="UP000634136">
    <property type="component" value="Unassembled WGS sequence"/>
</dbReference>
<dbReference type="Pfam" id="PF00069">
    <property type="entry name" value="Pkinase"/>
    <property type="match status" value="1"/>
</dbReference>
<dbReference type="OrthoDB" id="1658195at2759"/>
<feature type="domain" description="Protein kinase" evidence="2">
    <location>
        <begin position="1"/>
        <end position="359"/>
    </location>
</feature>
<dbReference type="GO" id="GO:0004672">
    <property type="term" value="F:protein kinase activity"/>
    <property type="evidence" value="ECO:0007669"/>
    <property type="project" value="InterPro"/>
</dbReference>
<reference evidence="3" key="1">
    <citation type="submission" date="2020-09" db="EMBL/GenBank/DDBJ databases">
        <title>Genome-Enabled Discovery of Anthraquinone Biosynthesis in Senna tora.</title>
        <authorList>
            <person name="Kang S.-H."/>
            <person name="Pandey R.P."/>
            <person name="Lee C.-M."/>
            <person name="Sim J.-S."/>
            <person name="Jeong J.-T."/>
            <person name="Choi B.-S."/>
            <person name="Jung M."/>
            <person name="Ginzburg D."/>
            <person name="Zhao K."/>
            <person name="Won S.Y."/>
            <person name="Oh T.-J."/>
            <person name="Yu Y."/>
            <person name="Kim N.-H."/>
            <person name="Lee O.R."/>
            <person name="Lee T.-H."/>
            <person name="Bashyal P."/>
            <person name="Kim T.-S."/>
            <person name="Lee W.-H."/>
            <person name="Kawkins C."/>
            <person name="Kim C.-K."/>
            <person name="Kim J.S."/>
            <person name="Ahn B.O."/>
            <person name="Rhee S.Y."/>
            <person name="Sohng J.K."/>
        </authorList>
    </citation>
    <scope>NUCLEOTIDE SEQUENCE</scope>
    <source>
        <tissue evidence="3">Leaf</tissue>
    </source>
</reference>
<keyword evidence="4" id="KW-1185">Reference proteome</keyword>
<feature type="compositionally biased region" description="Acidic residues" evidence="1">
    <location>
        <begin position="255"/>
        <end position="269"/>
    </location>
</feature>
<feature type="compositionally biased region" description="Polar residues" evidence="1">
    <location>
        <begin position="241"/>
        <end position="254"/>
    </location>
</feature>
<keyword evidence="3" id="KW-0418">Kinase</keyword>
<keyword evidence="3" id="KW-0675">Receptor</keyword>
<gene>
    <name evidence="3" type="ORF">G2W53_025948</name>
</gene>
<dbReference type="PROSITE" id="PS50011">
    <property type="entry name" value="PROTEIN_KINASE_DOM"/>
    <property type="match status" value="1"/>
</dbReference>
<proteinExistence type="predicted"/>
<comment type="caution">
    <text evidence="3">The sequence shown here is derived from an EMBL/GenBank/DDBJ whole genome shotgun (WGS) entry which is preliminary data.</text>
</comment>
<accession>A0A834TEF5</accession>
<dbReference type="InterPro" id="IPR011009">
    <property type="entry name" value="Kinase-like_dom_sf"/>
</dbReference>
<dbReference type="EMBL" id="JAAIUW010000008">
    <property type="protein sequence ID" value="KAF7820493.1"/>
    <property type="molecule type" value="Genomic_DNA"/>
</dbReference>
<sequence length="362" mass="41070">MEIFAKCFGGSNGNKEPSTTIEQLCHRFSLPQLQKSTDNFDESRSSDGEASAIRIVHFKNEILLLCQLHHPNLISLIGFCDEKEEKMVVYEYMPNRSLSDQLYKRDSHSNSPVLPWKKRLEISIGAARGLHYLHTGAKNTILHRNIKLKNILLDENLVPKLTSLAFSFKGQKFSSKPKPIEVDLVIGTHGYMAPEYMMLGRVSDKLDVFSFGVVLVELVCGKTPSKIFQIIWEEMEKDQNNNTVDVSENDPNIDTSDEDDQYTDESEDDQNGRKIHSWHMGKGVKNIVERGNGERIIDPNLVGKIGAECWKVYIDIAEPCLNEDENERPAMGEVEVELERALELQEQAEANNELLHPNITSN</sequence>